<dbReference type="PANTHER" id="PTHR10484">
    <property type="entry name" value="HISTONE H4"/>
    <property type="match status" value="1"/>
</dbReference>
<dbReference type="GO" id="GO:0046982">
    <property type="term" value="F:protein heterodimerization activity"/>
    <property type="evidence" value="ECO:0007669"/>
    <property type="project" value="InterPro"/>
</dbReference>
<evidence type="ECO:0000256" key="2">
    <source>
        <dbReference type="ARBA" id="ARBA00004286"/>
    </source>
</evidence>
<organism evidence="10 11">
    <name type="scientific">Beauveria asiatica</name>
    <dbReference type="NCBI Taxonomy" id="1069075"/>
    <lineage>
        <taxon>Eukaryota</taxon>
        <taxon>Fungi</taxon>
        <taxon>Dikarya</taxon>
        <taxon>Ascomycota</taxon>
        <taxon>Pezizomycotina</taxon>
        <taxon>Sordariomycetes</taxon>
        <taxon>Hypocreomycetidae</taxon>
        <taxon>Hypocreales</taxon>
        <taxon>Cordycipitaceae</taxon>
        <taxon>Beauveria</taxon>
    </lineage>
</organism>
<dbReference type="InterPro" id="IPR001951">
    <property type="entry name" value="Histone_H4"/>
</dbReference>
<evidence type="ECO:0000313" key="11">
    <source>
        <dbReference type="Proteomes" id="UP001397290"/>
    </source>
</evidence>
<dbReference type="CDD" id="cd22912">
    <property type="entry name" value="HFD_H4"/>
    <property type="match status" value="1"/>
</dbReference>
<evidence type="ECO:0000313" key="10">
    <source>
        <dbReference type="EMBL" id="KAK8143370.1"/>
    </source>
</evidence>
<evidence type="ECO:0000256" key="1">
    <source>
        <dbReference type="ARBA" id="ARBA00004123"/>
    </source>
</evidence>
<evidence type="ECO:0000256" key="9">
    <source>
        <dbReference type="SAM" id="MobiDB-lite"/>
    </source>
</evidence>
<dbReference type="SUPFAM" id="SSF47113">
    <property type="entry name" value="Histone-fold"/>
    <property type="match status" value="1"/>
</dbReference>
<comment type="caution">
    <text evidence="10">The sequence shown here is derived from an EMBL/GenBank/DDBJ whole genome shotgun (WGS) entry which is preliminary data.</text>
</comment>
<proteinExistence type="inferred from homology"/>
<dbReference type="Gene3D" id="1.10.20.10">
    <property type="entry name" value="Histone, subunit A"/>
    <property type="match status" value="1"/>
</dbReference>
<keyword evidence="6 8" id="KW-0539">Nucleus</keyword>
<protein>
    <recommendedName>
        <fullName evidence="8">Histone H4</fullName>
    </recommendedName>
</protein>
<name>A0AAW0RMV1_9HYPO</name>
<keyword evidence="4 8" id="KW-0158">Chromosome</keyword>
<dbReference type="InterPro" id="IPR009072">
    <property type="entry name" value="Histone-fold"/>
</dbReference>
<keyword evidence="7 8" id="KW-0544">Nucleosome core</keyword>
<dbReference type="PRINTS" id="PR00623">
    <property type="entry name" value="HISTONEH4"/>
</dbReference>
<comment type="function">
    <text evidence="8">Core component of nucleosome. Nucleosomes wrap and compact DNA into chromatin, limiting DNA accessibility to the cellular machineries which require DNA as a template. Histones thereby play a central role in transcription regulation, DNA repair, DNA replication and chromosomal stability. DNA accessibility is regulated via a complex set of post-translational modifications of histones, also called histone code, and nucleosome remodeling.</text>
</comment>
<dbReference type="GO" id="GO:0030527">
    <property type="term" value="F:structural constituent of chromatin"/>
    <property type="evidence" value="ECO:0007669"/>
    <property type="project" value="InterPro"/>
</dbReference>
<dbReference type="SMART" id="SM00417">
    <property type="entry name" value="H4"/>
    <property type="match status" value="1"/>
</dbReference>
<keyword evidence="11" id="KW-1185">Reference proteome</keyword>
<feature type="region of interest" description="Disordered" evidence="9">
    <location>
        <begin position="1"/>
        <end position="29"/>
    </location>
</feature>
<gene>
    <name evidence="10" type="ORF">G3M48_007348</name>
</gene>
<sequence length="134" mass="15111">MKRFSGSQTMRGGPHQLKKGVAGKTLGARRSRKISKDAILGITRPAIRRLARRGGVKRMSGLIYHETRTVIKAHLSQILKLCCIYVDYRNAKTVTVQDVLYALRQMGRTLYGFDPTVNSAAEKLRRNKQVVLRS</sequence>
<evidence type="ECO:0000256" key="8">
    <source>
        <dbReference type="RuleBase" id="RU000528"/>
    </source>
</evidence>
<dbReference type="GO" id="GO:0000786">
    <property type="term" value="C:nucleosome"/>
    <property type="evidence" value="ECO:0007669"/>
    <property type="project" value="UniProtKB-KW"/>
</dbReference>
<comment type="subcellular location">
    <subcellularLocation>
        <location evidence="2">Chromosome</location>
    </subcellularLocation>
    <subcellularLocation>
        <location evidence="1">Nucleus</location>
    </subcellularLocation>
</comment>
<dbReference type="GO" id="GO:0005634">
    <property type="term" value="C:nucleus"/>
    <property type="evidence" value="ECO:0007669"/>
    <property type="project" value="UniProtKB-SubCell"/>
</dbReference>
<evidence type="ECO:0000256" key="6">
    <source>
        <dbReference type="ARBA" id="ARBA00023242"/>
    </source>
</evidence>
<evidence type="ECO:0000256" key="3">
    <source>
        <dbReference type="ARBA" id="ARBA00006564"/>
    </source>
</evidence>
<comment type="similarity">
    <text evidence="3 8">Belongs to the histone H4 family.</text>
</comment>
<dbReference type="Proteomes" id="UP001397290">
    <property type="component" value="Unassembled WGS sequence"/>
</dbReference>
<comment type="subunit">
    <text evidence="8">The nucleosome is a histone octamer containing two molecules each of H2A, H2B, H3 and H4 assembled in one H3-H4 heterotetramer and two H2A-H2B heterodimers. The octamer wraps approximately 147 bp of DNA.</text>
</comment>
<evidence type="ECO:0000256" key="7">
    <source>
        <dbReference type="ARBA" id="ARBA00023269"/>
    </source>
</evidence>
<dbReference type="EMBL" id="JAAHCF010000521">
    <property type="protein sequence ID" value="KAK8143370.1"/>
    <property type="molecule type" value="Genomic_DNA"/>
</dbReference>
<reference evidence="10 11" key="1">
    <citation type="submission" date="2020-02" db="EMBL/GenBank/DDBJ databases">
        <title>Comparative genomics of the hypocrealean fungal genus Beauvera.</title>
        <authorList>
            <person name="Showalter D.N."/>
            <person name="Bushley K.E."/>
            <person name="Rehner S.A."/>
        </authorList>
    </citation>
    <scope>NUCLEOTIDE SEQUENCE [LARGE SCALE GENOMIC DNA]</scope>
    <source>
        <strain evidence="10 11">ARSEF4384</strain>
    </source>
</reference>
<dbReference type="GO" id="GO:0003677">
    <property type="term" value="F:DNA binding"/>
    <property type="evidence" value="ECO:0007669"/>
    <property type="project" value="UniProtKB-KW"/>
</dbReference>
<keyword evidence="5 8" id="KW-0238">DNA-binding</keyword>
<dbReference type="AlphaFoldDB" id="A0AAW0RMV1"/>
<feature type="compositionally biased region" description="Polar residues" evidence="9">
    <location>
        <begin position="1"/>
        <end position="10"/>
    </location>
</feature>
<evidence type="ECO:0000256" key="4">
    <source>
        <dbReference type="ARBA" id="ARBA00022454"/>
    </source>
</evidence>
<evidence type="ECO:0000256" key="5">
    <source>
        <dbReference type="ARBA" id="ARBA00023125"/>
    </source>
</evidence>
<accession>A0AAW0RMV1</accession>